<organism evidence="4 5">
    <name type="scientific">Baia soyae</name>
    <dbReference type="NCBI Taxonomy" id="1544746"/>
    <lineage>
        <taxon>Bacteria</taxon>
        <taxon>Bacillati</taxon>
        <taxon>Bacillota</taxon>
        <taxon>Bacilli</taxon>
        <taxon>Bacillales</taxon>
        <taxon>Thermoactinomycetaceae</taxon>
        <taxon>Baia</taxon>
    </lineage>
</organism>
<name>A0A4R2RSA6_9BACL</name>
<dbReference type="SUPFAM" id="SSF56300">
    <property type="entry name" value="Metallo-dependent phosphatases"/>
    <property type="match status" value="1"/>
</dbReference>
<feature type="transmembrane region" description="Helical" evidence="2">
    <location>
        <begin position="21"/>
        <end position="40"/>
    </location>
</feature>
<dbReference type="Proteomes" id="UP000294746">
    <property type="component" value="Unassembled WGS sequence"/>
</dbReference>
<accession>A0A4R2RSA6</accession>
<dbReference type="InterPro" id="IPR052169">
    <property type="entry name" value="CW_Biosynth-Accessory"/>
</dbReference>
<dbReference type="CDD" id="cd07381">
    <property type="entry name" value="MPP_CapA"/>
    <property type="match status" value="1"/>
</dbReference>
<evidence type="ECO:0000256" key="2">
    <source>
        <dbReference type="SAM" id="Phobius"/>
    </source>
</evidence>
<dbReference type="RefSeq" id="WP_131849157.1">
    <property type="nucleotide sequence ID" value="NZ_SLXV01000027.1"/>
</dbReference>
<dbReference type="PANTHER" id="PTHR33393:SF13">
    <property type="entry name" value="PGA BIOSYNTHESIS PROTEIN CAPA"/>
    <property type="match status" value="1"/>
</dbReference>
<evidence type="ECO:0000313" key="4">
    <source>
        <dbReference type="EMBL" id="TCP66068.1"/>
    </source>
</evidence>
<keyword evidence="2" id="KW-0812">Transmembrane</keyword>
<keyword evidence="5" id="KW-1185">Reference proteome</keyword>
<keyword evidence="2" id="KW-1133">Transmembrane helix</keyword>
<dbReference type="SMART" id="SM00854">
    <property type="entry name" value="PGA_cap"/>
    <property type="match status" value="1"/>
</dbReference>
<reference evidence="4 5" key="1">
    <citation type="submission" date="2019-03" db="EMBL/GenBank/DDBJ databases">
        <title>Genomic Encyclopedia of Type Strains, Phase IV (KMG-IV): sequencing the most valuable type-strain genomes for metagenomic binning, comparative biology and taxonomic classification.</title>
        <authorList>
            <person name="Goeker M."/>
        </authorList>
    </citation>
    <scope>NUCLEOTIDE SEQUENCE [LARGE SCALE GENOMIC DNA]</scope>
    <source>
        <strain evidence="4 5">DSM 46831</strain>
    </source>
</reference>
<evidence type="ECO:0000256" key="1">
    <source>
        <dbReference type="ARBA" id="ARBA00005662"/>
    </source>
</evidence>
<dbReference type="AlphaFoldDB" id="A0A4R2RSA6"/>
<keyword evidence="2" id="KW-0472">Membrane</keyword>
<dbReference type="InterPro" id="IPR019079">
    <property type="entry name" value="Capsule_synth_CapA"/>
</dbReference>
<proteinExistence type="inferred from homology"/>
<sequence>MLNWQQKLQIYIKNQKRHATIHTTIATAVTVVFIIVFNLLDQPSTGKIDKDLTSKLTVTLVGDMMFGRNISDVVIPNYGHEGLFRYALPYLKVSDYTTGNFENPIVLADGYHKADKFIHLRSQQGAASALKKIGFNSVNLANNHLKDYGRQGLIDTLHTFEKNKIETVGAGRDLKEASKISYETVKGIKIATLGISDILPKEFGAKKDRSGVLPADPDIFFPLVAKAKQNADLVIVHIHWGIEYDSGYHPRQKDIGHALVDAGADLVVGHHPHVLEPVEVYKNGVIFYSLGNFIFDQGWSRTRESVLVQYKLLQDGQARIELNPMFIREGQPRPLSGWSDVYRREKIFSQLTEEMMFTDSWNQSWKRDGNKLVRTLTTNVRAKETPE</sequence>
<protein>
    <submittedName>
        <fullName evidence="4">Poly-gamma-glutamate synthesis protein (Capsule biosynthesis protein)</fullName>
    </submittedName>
</protein>
<feature type="domain" description="Capsule synthesis protein CapA" evidence="3">
    <location>
        <begin position="57"/>
        <end position="297"/>
    </location>
</feature>
<comment type="caution">
    <text evidence="4">The sequence shown here is derived from an EMBL/GenBank/DDBJ whole genome shotgun (WGS) entry which is preliminary data.</text>
</comment>
<dbReference type="OrthoDB" id="9810906at2"/>
<dbReference type="PANTHER" id="PTHR33393">
    <property type="entry name" value="POLYGLUTAMINE SYNTHESIS ACCESSORY PROTEIN RV0574C-RELATED"/>
    <property type="match status" value="1"/>
</dbReference>
<dbReference type="Pfam" id="PF09587">
    <property type="entry name" value="PGA_cap"/>
    <property type="match status" value="1"/>
</dbReference>
<evidence type="ECO:0000259" key="3">
    <source>
        <dbReference type="SMART" id="SM00854"/>
    </source>
</evidence>
<evidence type="ECO:0000313" key="5">
    <source>
        <dbReference type="Proteomes" id="UP000294746"/>
    </source>
</evidence>
<dbReference type="EMBL" id="SLXV01000027">
    <property type="protein sequence ID" value="TCP66068.1"/>
    <property type="molecule type" value="Genomic_DNA"/>
</dbReference>
<dbReference type="InterPro" id="IPR029052">
    <property type="entry name" value="Metallo-depent_PP-like"/>
</dbReference>
<dbReference type="Gene3D" id="3.60.21.10">
    <property type="match status" value="1"/>
</dbReference>
<comment type="similarity">
    <text evidence="1">Belongs to the CapA family.</text>
</comment>
<gene>
    <name evidence="4" type="ORF">EDD57_1273</name>
</gene>